<feature type="active site" description="Nucleophile" evidence="8">
    <location>
        <position position="114"/>
    </location>
</feature>
<feature type="active site" evidence="8">
    <location>
        <position position="254"/>
    </location>
</feature>
<comment type="catalytic activity">
    <reaction evidence="1">
        <text>Release of N-terminal proline from a peptide.</text>
        <dbReference type="EC" id="3.4.11.5"/>
    </reaction>
</comment>
<dbReference type="InterPro" id="IPR050266">
    <property type="entry name" value="AB_hydrolase_sf"/>
</dbReference>
<dbReference type="Pfam" id="PF00561">
    <property type="entry name" value="Abhydrolase_1"/>
    <property type="match status" value="1"/>
</dbReference>
<evidence type="ECO:0000256" key="2">
    <source>
        <dbReference type="ARBA" id="ARBA00010088"/>
    </source>
</evidence>
<dbReference type="EC" id="3.4.11.5" evidence="3"/>
<keyword evidence="11" id="KW-1185">Reference proteome</keyword>
<evidence type="ECO:0000256" key="3">
    <source>
        <dbReference type="ARBA" id="ARBA00012568"/>
    </source>
</evidence>
<evidence type="ECO:0000313" key="10">
    <source>
        <dbReference type="EMBL" id="SHE99408.1"/>
    </source>
</evidence>
<organism evidence="10 11">
    <name type="scientific">Ferrithrix thermotolerans DSM 19514</name>
    <dbReference type="NCBI Taxonomy" id="1121881"/>
    <lineage>
        <taxon>Bacteria</taxon>
        <taxon>Bacillati</taxon>
        <taxon>Actinomycetota</taxon>
        <taxon>Acidimicrobiia</taxon>
        <taxon>Acidimicrobiales</taxon>
        <taxon>Acidimicrobiaceae</taxon>
        <taxon>Ferrithrix</taxon>
    </lineage>
</organism>
<dbReference type="PIRSF" id="PIRSF005539">
    <property type="entry name" value="Pept_S33_TRI_F1"/>
    <property type="match status" value="1"/>
</dbReference>
<evidence type="ECO:0000256" key="1">
    <source>
        <dbReference type="ARBA" id="ARBA00001585"/>
    </source>
</evidence>
<comment type="similarity">
    <text evidence="2 7">Belongs to the peptidase S33 family.</text>
</comment>
<dbReference type="AlphaFoldDB" id="A0A1M4Y147"/>
<evidence type="ECO:0000313" key="11">
    <source>
        <dbReference type="Proteomes" id="UP000184295"/>
    </source>
</evidence>
<dbReference type="InterPro" id="IPR005945">
    <property type="entry name" value="Pro_imino_pep"/>
</dbReference>
<dbReference type="Gene3D" id="3.40.50.1820">
    <property type="entry name" value="alpha/beta hydrolase"/>
    <property type="match status" value="1"/>
</dbReference>
<evidence type="ECO:0000256" key="6">
    <source>
        <dbReference type="ARBA" id="ARBA00029605"/>
    </source>
</evidence>
<dbReference type="PRINTS" id="PR00793">
    <property type="entry name" value="PROAMNOPTASE"/>
</dbReference>
<dbReference type="EMBL" id="FQUL01000051">
    <property type="protein sequence ID" value="SHE99408.1"/>
    <property type="molecule type" value="Genomic_DNA"/>
</dbReference>
<gene>
    <name evidence="10" type="ORF">SAMN02745225_02199</name>
</gene>
<dbReference type="InterPro" id="IPR000073">
    <property type="entry name" value="AB_hydrolase_1"/>
</dbReference>
<evidence type="ECO:0000256" key="8">
    <source>
        <dbReference type="PIRSR" id="PIRSR005539-1"/>
    </source>
</evidence>
<feature type="active site" description="Proton donor" evidence="8">
    <location>
        <position position="281"/>
    </location>
</feature>
<dbReference type="Proteomes" id="UP000184295">
    <property type="component" value="Unassembled WGS sequence"/>
</dbReference>
<accession>A0A1M4Y147</accession>
<evidence type="ECO:0000259" key="9">
    <source>
        <dbReference type="Pfam" id="PF00561"/>
    </source>
</evidence>
<dbReference type="GO" id="GO:0006508">
    <property type="term" value="P:proteolysis"/>
    <property type="evidence" value="ECO:0007669"/>
    <property type="project" value="InterPro"/>
</dbReference>
<name>A0A1M4Y147_9ACTN</name>
<dbReference type="InterPro" id="IPR002410">
    <property type="entry name" value="Peptidase_S33"/>
</dbReference>
<evidence type="ECO:0000256" key="7">
    <source>
        <dbReference type="PIRNR" id="PIRNR005539"/>
    </source>
</evidence>
<sequence>MGTNKATVSGVVDFQGFSTWYEIHLPAHQTQGKLPLLVAHGGPGVPHNYLLSISDITDFGRPVVFYDQLGCGNSTHLPDKDSSFWTPALFAAELDNLVKKVGLLSNGYHLLGQSWGGMLAQEFAVQKPRELRALVLSNTTASFPAFQEAAQRWISELPKDVQEALTKHEKAKTYSDPEYLAACDVFYRRHVCRLDAYPPEVQRSFDLLDEDPTVYHTMNGPSEFHVIGTAKDWSSIDRLHLIENPTLLICGRYDEAAPEIQTPLLRGITNSTLHIFENSSHMPFWEERDLYMEVVESFISEHD</sequence>
<dbReference type="GO" id="GO:0004177">
    <property type="term" value="F:aminopeptidase activity"/>
    <property type="evidence" value="ECO:0007669"/>
    <property type="project" value="UniProtKB-EC"/>
</dbReference>
<keyword evidence="5 7" id="KW-0378">Hydrolase</keyword>
<reference evidence="11" key="1">
    <citation type="submission" date="2016-11" db="EMBL/GenBank/DDBJ databases">
        <authorList>
            <person name="Varghese N."/>
            <person name="Submissions S."/>
        </authorList>
    </citation>
    <scope>NUCLEOTIDE SEQUENCE [LARGE SCALE GENOMIC DNA]</scope>
    <source>
        <strain evidence="11">DSM 19514</strain>
    </source>
</reference>
<dbReference type="OrthoDB" id="9796770at2"/>
<dbReference type="NCBIfam" id="TIGR01250">
    <property type="entry name" value="pro_imino_pep_2"/>
    <property type="match status" value="1"/>
</dbReference>
<dbReference type="InterPro" id="IPR029058">
    <property type="entry name" value="AB_hydrolase_fold"/>
</dbReference>
<dbReference type="PANTHER" id="PTHR43798:SF33">
    <property type="entry name" value="HYDROLASE, PUTATIVE (AFU_ORTHOLOGUE AFUA_2G14860)-RELATED"/>
    <property type="match status" value="1"/>
</dbReference>
<evidence type="ECO:0000256" key="4">
    <source>
        <dbReference type="ARBA" id="ARBA00021843"/>
    </source>
</evidence>
<dbReference type="STRING" id="1121881.SAMN02745225_02199"/>
<proteinExistence type="inferred from homology"/>
<dbReference type="SUPFAM" id="SSF53474">
    <property type="entry name" value="alpha/beta-Hydrolases"/>
    <property type="match status" value="1"/>
</dbReference>
<dbReference type="GO" id="GO:0016020">
    <property type="term" value="C:membrane"/>
    <property type="evidence" value="ECO:0007669"/>
    <property type="project" value="TreeGrafter"/>
</dbReference>
<evidence type="ECO:0000256" key="5">
    <source>
        <dbReference type="ARBA" id="ARBA00022801"/>
    </source>
</evidence>
<dbReference type="RefSeq" id="WP_072792444.1">
    <property type="nucleotide sequence ID" value="NZ_FQUL01000051.1"/>
</dbReference>
<dbReference type="PRINTS" id="PR00111">
    <property type="entry name" value="ABHYDROLASE"/>
</dbReference>
<dbReference type="PANTHER" id="PTHR43798">
    <property type="entry name" value="MONOACYLGLYCEROL LIPASE"/>
    <property type="match status" value="1"/>
</dbReference>
<protein>
    <recommendedName>
        <fullName evidence="4">Proline iminopeptidase</fullName>
        <ecNumber evidence="3">3.4.11.5</ecNumber>
    </recommendedName>
    <alternativeName>
        <fullName evidence="6">Prolyl aminopeptidase</fullName>
    </alternativeName>
</protein>
<feature type="domain" description="AB hydrolase-1" evidence="9">
    <location>
        <begin position="35"/>
        <end position="287"/>
    </location>
</feature>